<feature type="compositionally biased region" description="Low complexity" evidence="1">
    <location>
        <begin position="94"/>
        <end position="106"/>
    </location>
</feature>
<feature type="domain" description="2EXR" evidence="2">
    <location>
        <begin position="144"/>
        <end position="238"/>
    </location>
</feature>
<dbReference type="PANTHER" id="PTHR42085">
    <property type="entry name" value="F-BOX DOMAIN-CONTAINING PROTEIN"/>
    <property type="match status" value="1"/>
</dbReference>
<dbReference type="InterPro" id="IPR045518">
    <property type="entry name" value="2EXR"/>
</dbReference>
<dbReference type="EMBL" id="JAHFXF010000042">
    <property type="protein sequence ID" value="KAG9698972.1"/>
    <property type="molecule type" value="Genomic_DNA"/>
</dbReference>
<reference evidence="3" key="1">
    <citation type="journal article" date="2021" name="J Fungi (Basel)">
        <title>Virulence traits and population genomics of the black yeast Aureobasidium melanogenum.</title>
        <authorList>
            <person name="Cernosa A."/>
            <person name="Sun X."/>
            <person name="Gostincar C."/>
            <person name="Fang C."/>
            <person name="Gunde-Cimerman N."/>
            <person name="Song Z."/>
        </authorList>
    </citation>
    <scope>NUCLEOTIDE SEQUENCE</scope>
    <source>
        <strain evidence="3">EXF-9911</strain>
    </source>
</reference>
<name>A0A9P8EVR4_AURME</name>
<organism evidence="3 4">
    <name type="scientific">Aureobasidium melanogenum</name>
    <name type="common">Aureobasidium pullulans var. melanogenum</name>
    <dbReference type="NCBI Taxonomy" id="46634"/>
    <lineage>
        <taxon>Eukaryota</taxon>
        <taxon>Fungi</taxon>
        <taxon>Dikarya</taxon>
        <taxon>Ascomycota</taxon>
        <taxon>Pezizomycotina</taxon>
        <taxon>Dothideomycetes</taxon>
        <taxon>Dothideomycetidae</taxon>
        <taxon>Dothideales</taxon>
        <taxon>Saccotheciaceae</taxon>
        <taxon>Aureobasidium</taxon>
    </lineage>
</organism>
<reference evidence="3" key="2">
    <citation type="submission" date="2021-08" db="EMBL/GenBank/DDBJ databases">
        <authorList>
            <person name="Gostincar C."/>
            <person name="Sun X."/>
            <person name="Song Z."/>
            <person name="Gunde-Cimerman N."/>
        </authorList>
    </citation>
    <scope>NUCLEOTIDE SEQUENCE</scope>
    <source>
        <strain evidence="3">EXF-9911</strain>
    </source>
</reference>
<dbReference type="InterPro" id="IPR038883">
    <property type="entry name" value="AN11006-like"/>
</dbReference>
<feature type="region of interest" description="Disordered" evidence="1">
    <location>
        <begin position="84"/>
        <end position="106"/>
    </location>
</feature>
<evidence type="ECO:0000313" key="3">
    <source>
        <dbReference type="EMBL" id="KAG9698972.1"/>
    </source>
</evidence>
<dbReference type="Pfam" id="PF20150">
    <property type="entry name" value="2EXR"/>
    <property type="match status" value="1"/>
</dbReference>
<feature type="non-terminal residue" evidence="3">
    <location>
        <position position="381"/>
    </location>
</feature>
<accession>A0A9P8EVR4</accession>
<evidence type="ECO:0000313" key="4">
    <source>
        <dbReference type="Proteomes" id="UP000779574"/>
    </source>
</evidence>
<dbReference type="Proteomes" id="UP000779574">
    <property type="component" value="Unassembled WGS sequence"/>
</dbReference>
<dbReference type="OrthoDB" id="5397846at2759"/>
<sequence length="381" mass="43635">MVLRLNFRRRPAPTSWVPQPVPFHRTLIPPTDLYHHPAWAAQRAMDAGRPMRARASISYAEPTELDDDIADDESLDESAITVVSEDPTTDTEDATSVVSDSDSGSDLEFTTDKRKLKAQIKAQQKKKQAKKTKKAKKIKEVPFRFMDLPPEIRVMIYKACLVESAKDLSYISKSNGRDIVRGSMKRSTNSWGGWRYRIERDRYERTPLLPVILRINKAIRDEAIGYLYAQPIHFATTHTFQLFFGRLSPANRMLLRNITIDGWTDTKHARVKDVQIIFSLLISATNVRSINITCRAYHSNDGPSYYRRSSGFTADGYSFWRDIEYWADAMDAAHGRGAAKAALTFTKLCFGSPRELENEEEVVEKREKEFWALLKFAEKAE</sequence>
<proteinExistence type="predicted"/>
<dbReference type="PANTHER" id="PTHR42085:SF2">
    <property type="entry name" value="F-BOX DOMAIN-CONTAINING PROTEIN"/>
    <property type="match status" value="1"/>
</dbReference>
<comment type="caution">
    <text evidence="3">The sequence shown here is derived from an EMBL/GenBank/DDBJ whole genome shotgun (WGS) entry which is preliminary data.</text>
</comment>
<protein>
    <recommendedName>
        <fullName evidence="2">2EXR domain-containing protein</fullName>
    </recommendedName>
</protein>
<evidence type="ECO:0000256" key="1">
    <source>
        <dbReference type="SAM" id="MobiDB-lite"/>
    </source>
</evidence>
<evidence type="ECO:0000259" key="2">
    <source>
        <dbReference type="Pfam" id="PF20150"/>
    </source>
</evidence>
<dbReference type="AlphaFoldDB" id="A0A9P8EVR4"/>
<gene>
    <name evidence="3" type="ORF">KCU76_g1859</name>
</gene>